<dbReference type="Proteomes" id="UP001201812">
    <property type="component" value="Unassembled WGS sequence"/>
</dbReference>
<sequence length="149" mass="16547">MSQKASSITNGGFCKSCFDTLDINSFCFFRSTFSTKGFKLGNISDESVEIRYISETVELPRIESAKERCAKNATLMRNALEEIHELTNLSKSIGGSPTKNVIPSASQTQSQSQTVKRRLSPGPTAEVERNRRKRGKVTGVVFDDDEEDE</sequence>
<evidence type="ECO:0000256" key="1">
    <source>
        <dbReference type="SAM" id="MobiDB-lite"/>
    </source>
</evidence>
<feature type="region of interest" description="Disordered" evidence="1">
    <location>
        <begin position="91"/>
        <end position="149"/>
    </location>
</feature>
<keyword evidence="3" id="KW-1185">Reference proteome</keyword>
<proteinExistence type="predicted"/>
<name>A0AAD4NIF1_9BILA</name>
<protein>
    <submittedName>
        <fullName evidence="2">Uncharacterized protein</fullName>
    </submittedName>
</protein>
<reference evidence="2" key="1">
    <citation type="submission" date="2022-01" db="EMBL/GenBank/DDBJ databases">
        <title>Genome Sequence Resource for Two Populations of Ditylenchus destructor, the Migratory Endoparasitic Phytonematode.</title>
        <authorList>
            <person name="Zhang H."/>
            <person name="Lin R."/>
            <person name="Xie B."/>
        </authorList>
    </citation>
    <scope>NUCLEOTIDE SEQUENCE</scope>
    <source>
        <strain evidence="2">BazhouSP</strain>
    </source>
</reference>
<dbReference type="EMBL" id="JAKKPZ010000001">
    <property type="protein sequence ID" value="KAI1728114.1"/>
    <property type="molecule type" value="Genomic_DNA"/>
</dbReference>
<feature type="compositionally biased region" description="Low complexity" evidence="1">
    <location>
        <begin position="104"/>
        <end position="114"/>
    </location>
</feature>
<evidence type="ECO:0000313" key="2">
    <source>
        <dbReference type="EMBL" id="KAI1728114.1"/>
    </source>
</evidence>
<feature type="compositionally biased region" description="Polar residues" evidence="1">
    <location>
        <begin position="91"/>
        <end position="103"/>
    </location>
</feature>
<evidence type="ECO:0000313" key="3">
    <source>
        <dbReference type="Proteomes" id="UP001201812"/>
    </source>
</evidence>
<organism evidence="2 3">
    <name type="scientific">Ditylenchus destructor</name>
    <dbReference type="NCBI Taxonomy" id="166010"/>
    <lineage>
        <taxon>Eukaryota</taxon>
        <taxon>Metazoa</taxon>
        <taxon>Ecdysozoa</taxon>
        <taxon>Nematoda</taxon>
        <taxon>Chromadorea</taxon>
        <taxon>Rhabditida</taxon>
        <taxon>Tylenchina</taxon>
        <taxon>Tylenchomorpha</taxon>
        <taxon>Sphaerularioidea</taxon>
        <taxon>Anguinidae</taxon>
        <taxon>Anguininae</taxon>
        <taxon>Ditylenchus</taxon>
    </lineage>
</organism>
<accession>A0AAD4NIF1</accession>
<gene>
    <name evidence="2" type="ORF">DdX_00269</name>
</gene>
<dbReference type="AlphaFoldDB" id="A0AAD4NIF1"/>
<comment type="caution">
    <text evidence="2">The sequence shown here is derived from an EMBL/GenBank/DDBJ whole genome shotgun (WGS) entry which is preliminary data.</text>
</comment>